<dbReference type="InterPro" id="IPR000620">
    <property type="entry name" value="EamA_dom"/>
</dbReference>
<dbReference type="AlphaFoldDB" id="A0A1B1UJ46"/>
<feature type="domain" description="EamA" evidence="7">
    <location>
        <begin position="158"/>
        <end position="291"/>
    </location>
</feature>
<feature type="transmembrane region" description="Helical" evidence="6">
    <location>
        <begin position="129"/>
        <end position="146"/>
    </location>
</feature>
<dbReference type="InterPro" id="IPR037185">
    <property type="entry name" value="EmrE-like"/>
</dbReference>
<keyword evidence="2" id="KW-1003">Cell membrane</keyword>
<evidence type="ECO:0000256" key="1">
    <source>
        <dbReference type="ARBA" id="ARBA00004651"/>
    </source>
</evidence>
<feature type="transmembrane region" description="Helical" evidence="6">
    <location>
        <begin position="104"/>
        <end position="122"/>
    </location>
</feature>
<dbReference type="PANTHER" id="PTHR32322:SF18">
    <property type="entry name" value="S-ADENOSYLMETHIONINE_S-ADENOSYLHOMOCYSTEINE TRANSPORTER"/>
    <property type="match status" value="1"/>
</dbReference>
<dbReference type="Proteomes" id="UP000092839">
    <property type="component" value="Chromosome"/>
</dbReference>
<keyword evidence="4 6" id="KW-1133">Transmembrane helix</keyword>
<evidence type="ECO:0000256" key="6">
    <source>
        <dbReference type="SAM" id="Phobius"/>
    </source>
</evidence>
<dbReference type="GO" id="GO:0005886">
    <property type="term" value="C:plasma membrane"/>
    <property type="evidence" value="ECO:0007669"/>
    <property type="project" value="UniProtKB-SubCell"/>
</dbReference>
<keyword evidence="3 6" id="KW-0812">Transmembrane</keyword>
<feature type="transmembrane region" description="Helical" evidence="6">
    <location>
        <begin position="46"/>
        <end position="64"/>
    </location>
</feature>
<feature type="transmembrane region" description="Helical" evidence="6">
    <location>
        <begin position="250"/>
        <end position="270"/>
    </location>
</feature>
<dbReference type="KEGG" id="bic:LMTR13_24360"/>
<sequence length="302" mass="31581">MQAESHPMSQPSLFVPLLCGTLAMVSWSIGNVLSKAALCCIEPLSLLTGQLAVSAASLTVLSIWSGAPPRLSDWRAGLPGLLQPALASGLSTFGLTMLPASVEAILFAVETPMIILLAWLILGEIPNRAVGLLCLLAFAGVGLLSWTSEPDPYATRGLGVALVLAGVLFASLYSIAVRLMSHRIGALRLTTASQIVAFAAVGCVWIDVRPLPPLSLIITDIVSVVASGLLLLSIPFLLYGVALERMSATAAALLLPLVPMFTSILASLFLQETLTARQWLGAATVLVSALGMPLALRSKPHD</sequence>
<feature type="transmembrane region" description="Helical" evidence="6">
    <location>
        <begin position="214"/>
        <end position="238"/>
    </location>
</feature>
<reference evidence="8 9" key="1">
    <citation type="submission" date="2016-07" db="EMBL/GenBank/DDBJ databases">
        <title>Complete genome sequence of Bradyrhizobium icense LMTR 13T, a potential inoculant strain isolated from lima bean (Phaseolus lunatus) in Peru.</title>
        <authorList>
            <person name="Ormeno-Orrillo E."/>
            <person name="Duran D."/>
            <person name="Rogel M.A."/>
            <person name="Rey L."/>
            <person name="Imperial J."/>
            <person name="Ruiz-Argueso T."/>
            <person name="Martinez-Romero E."/>
        </authorList>
    </citation>
    <scope>NUCLEOTIDE SEQUENCE [LARGE SCALE GENOMIC DNA]</scope>
    <source>
        <strain evidence="8 9">LMTR 13</strain>
    </source>
</reference>
<keyword evidence="5 6" id="KW-0472">Membrane</keyword>
<gene>
    <name evidence="8" type="ORF">LMTR13_24360</name>
</gene>
<dbReference type="OrthoDB" id="8208447at2"/>
<accession>A0A1B1UJ46</accession>
<evidence type="ECO:0000256" key="3">
    <source>
        <dbReference type="ARBA" id="ARBA00022692"/>
    </source>
</evidence>
<dbReference type="InterPro" id="IPR050638">
    <property type="entry name" value="AA-Vitamin_Transporters"/>
</dbReference>
<evidence type="ECO:0000259" key="7">
    <source>
        <dbReference type="Pfam" id="PF00892"/>
    </source>
</evidence>
<dbReference type="PANTHER" id="PTHR32322">
    <property type="entry name" value="INNER MEMBRANE TRANSPORTER"/>
    <property type="match status" value="1"/>
</dbReference>
<feature type="transmembrane region" description="Helical" evidence="6">
    <location>
        <begin position="189"/>
        <end position="208"/>
    </location>
</feature>
<organism evidence="8 9">
    <name type="scientific">Bradyrhizobium icense</name>
    <dbReference type="NCBI Taxonomy" id="1274631"/>
    <lineage>
        <taxon>Bacteria</taxon>
        <taxon>Pseudomonadati</taxon>
        <taxon>Pseudomonadota</taxon>
        <taxon>Alphaproteobacteria</taxon>
        <taxon>Hyphomicrobiales</taxon>
        <taxon>Nitrobacteraceae</taxon>
        <taxon>Bradyrhizobium</taxon>
    </lineage>
</organism>
<dbReference type="EMBL" id="CP016428">
    <property type="protein sequence ID" value="ANW02818.1"/>
    <property type="molecule type" value="Genomic_DNA"/>
</dbReference>
<evidence type="ECO:0000256" key="4">
    <source>
        <dbReference type="ARBA" id="ARBA00022989"/>
    </source>
</evidence>
<feature type="domain" description="EamA" evidence="7">
    <location>
        <begin position="18"/>
        <end position="145"/>
    </location>
</feature>
<protein>
    <recommendedName>
        <fullName evidence="7">EamA domain-containing protein</fullName>
    </recommendedName>
</protein>
<feature type="transmembrane region" description="Helical" evidence="6">
    <location>
        <begin position="158"/>
        <end position="177"/>
    </location>
</feature>
<evidence type="ECO:0000256" key="2">
    <source>
        <dbReference type="ARBA" id="ARBA00022475"/>
    </source>
</evidence>
<proteinExistence type="predicted"/>
<comment type="subcellular location">
    <subcellularLocation>
        <location evidence="1">Cell membrane</location>
        <topology evidence="1">Multi-pass membrane protein</topology>
    </subcellularLocation>
</comment>
<evidence type="ECO:0000256" key="5">
    <source>
        <dbReference type="ARBA" id="ARBA00023136"/>
    </source>
</evidence>
<evidence type="ECO:0000313" key="8">
    <source>
        <dbReference type="EMBL" id="ANW02818.1"/>
    </source>
</evidence>
<dbReference type="SUPFAM" id="SSF103481">
    <property type="entry name" value="Multidrug resistance efflux transporter EmrE"/>
    <property type="match status" value="2"/>
</dbReference>
<name>A0A1B1UJ46_9BRAD</name>
<feature type="transmembrane region" description="Helical" evidence="6">
    <location>
        <begin position="276"/>
        <end position="296"/>
    </location>
</feature>
<dbReference type="Pfam" id="PF00892">
    <property type="entry name" value="EamA"/>
    <property type="match status" value="2"/>
</dbReference>
<evidence type="ECO:0000313" key="9">
    <source>
        <dbReference type="Proteomes" id="UP000092839"/>
    </source>
</evidence>
<keyword evidence="9" id="KW-1185">Reference proteome</keyword>